<feature type="compositionally biased region" description="Basic and acidic residues" evidence="1">
    <location>
        <begin position="63"/>
        <end position="213"/>
    </location>
</feature>
<accession>V8P6A1</accession>
<comment type="caution">
    <text evidence="2">The sequence shown here is derived from an EMBL/GenBank/DDBJ whole genome shotgun (WGS) entry which is preliminary data.</text>
</comment>
<dbReference type="Proteomes" id="UP000018936">
    <property type="component" value="Unassembled WGS sequence"/>
</dbReference>
<feature type="non-terminal residue" evidence="2">
    <location>
        <position position="1"/>
    </location>
</feature>
<dbReference type="EMBL" id="AZIM01000745">
    <property type="protein sequence ID" value="ETE69528.1"/>
    <property type="molecule type" value="Genomic_DNA"/>
</dbReference>
<protein>
    <submittedName>
        <fullName evidence="2">Octapeptide-repeat protein T2</fullName>
    </submittedName>
</protein>
<keyword evidence="3" id="KW-1185">Reference proteome</keyword>
<reference evidence="2 3" key="1">
    <citation type="journal article" date="2013" name="Proc. Natl. Acad. Sci. U.S.A.">
        <title>The king cobra genome reveals dynamic gene evolution and adaptation in the snake venom system.</title>
        <authorList>
            <person name="Vonk F.J."/>
            <person name="Casewell N.R."/>
            <person name="Henkel C.V."/>
            <person name="Heimberg A.M."/>
            <person name="Jansen H.J."/>
            <person name="McCleary R.J."/>
            <person name="Kerkkamp H.M."/>
            <person name="Vos R.A."/>
            <person name="Guerreiro I."/>
            <person name="Calvete J.J."/>
            <person name="Wuster W."/>
            <person name="Woods A.E."/>
            <person name="Logan J.M."/>
            <person name="Harrison R.A."/>
            <person name="Castoe T.A."/>
            <person name="de Koning A.P."/>
            <person name="Pollock D.D."/>
            <person name="Yandell M."/>
            <person name="Calderon D."/>
            <person name="Renjifo C."/>
            <person name="Currier R.B."/>
            <person name="Salgado D."/>
            <person name="Pla D."/>
            <person name="Sanz L."/>
            <person name="Hyder A.S."/>
            <person name="Ribeiro J.M."/>
            <person name="Arntzen J.W."/>
            <person name="van den Thillart G.E."/>
            <person name="Boetzer M."/>
            <person name="Pirovano W."/>
            <person name="Dirks R.P."/>
            <person name="Spaink H.P."/>
            <person name="Duboule D."/>
            <person name="McGlinn E."/>
            <person name="Kini R.M."/>
            <person name="Richardson M.K."/>
        </authorList>
    </citation>
    <scope>NUCLEOTIDE SEQUENCE</scope>
    <source>
        <tissue evidence="2">Blood</tissue>
    </source>
</reference>
<name>V8P6A1_OPHHA</name>
<proteinExistence type="predicted"/>
<evidence type="ECO:0000256" key="1">
    <source>
        <dbReference type="SAM" id="MobiDB-lite"/>
    </source>
</evidence>
<sequence length="632" mass="69956">MCGLFRNNGSLGPLASNVSIQSLAMETLTDLNCGCISKSGKINGRSSCPQNAWRFVFRSERLGSDPRGEFTSQKNKERGRGREREGGREREREGWRVGEREEKREMERGGEVEGGEEGRERGKGGEQEEKREGEGEGRKGGRERGEGERGREGKREEKEREKGGRERGKGGEKGRDRGKERGREKKGGREGREKEGGKEGEGERGGRGREGRKARVVSSSPVLGTKTGWVTLGQVPKESGSSSPVLGMKASWMTLGQSSGDSDFSNGWDFSSQNSPGSVYGPPIPRILGWECLHILKLPKLLCNLKRDILLKSIPCSTAAFHGLLFLSFYGPPITSDNRETILFYQELTGETSMDRGQILTGAESRPGLSHLFACQFPCPCSGETFTLEMCAHTHSILKEIGLTYEKGPFFFLLFGRNSNPSSSRKEATRFNSTSARNRIPYTTRIEILGLDNLELCCLWLDLSQPPIHPSIQPTKQPSIYPTNQPSNHPSTHLPSTHPPIHPSILSCMIPTLKRRCRSHCLGLLLCETKWKDNGLFEIPFVFVPHQTQPCTLSHAVVCADIAVEKSAFHAHWLTCQGHILLEGWDSTGVTTGSVTTFCCVHIAACRCAAFEKPLFPCFFNLSCATQHGQNW</sequence>
<evidence type="ECO:0000313" key="2">
    <source>
        <dbReference type="EMBL" id="ETE69528.1"/>
    </source>
</evidence>
<feature type="region of interest" description="Disordered" evidence="1">
    <location>
        <begin position="63"/>
        <end position="222"/>
    </location>
</feature>
<dbReference type="AlphaFoldDB" id="V8P6A1"/>
<gene>
    <name evidence="2" type="primary">Srst</name>
    <name evidence="2" type="ORF">L345_04670</name>
</gene>
<organism evidence="2 3">
    <name type="scientific">Ophiophagus hannah</name>
    <name type="common">King cobra</name>
    <name type="synonym">Naja hannah</name>
    <dbReference type="NCBI Taxonomy" id="8665"/>
    <lineage>
        <taxon>Eukaryota</taxon>
        <taxon>Metazoa</taxon>
        <taxon>Chordata</taxon>
        <taxon>Craniata</taxon>
        <taxon>Vertebrata</taxon>
        <taxon>Euteleostomi</taxon>
        <taxon>Lepidosauria</taxon>
        <taxon>Squamata</taxon>
        <taxon>Bifurcata</taxon>
        <taxon>Unidentata</taxon>
        <taxon>Episquamata</taxon>
        <taxon>Toxicofera</taxon>
        <taxon>Serpentes</taxon>
        <taxon>Colubroidea</taxon>
        <taxon>Elapidae</taxon>
        <taxon>Elapinae</taxon>
        <taxon>Ophiophagus</taxon>
    </lineage>
</organism>
<evidence type="ECO:0000313" key="3">
    <source>
        <dbReference type="Proteomes" id="UP000018936"/>
    </source>
</evidence>